<dbReference type="Proteomes" id="UP000035642">
    <property type="component" value="Unassembled WGS sequence"/>
</dbReference>
<reference evidence="1" key="1">
    <citation type="submission" date="2012-09" db="EMBL/GenBank/DDBJ databases">
        <authorList>
            <person name="Martin A.A."/>
        </authorList>
    </citation>
    <scope>NUCLEOTIDE SEQUENCE</scope>
</reference>
<organism evidence="1 2">
    <name type="scientific">Angiostrongylus cantonensis</name>
    <name type="common">Rat lungworm</name>
    <dbReference type="NCBI Taxonomy" id="6313"/>
    <lineage>
        <taxon>Eukaryota</taxon>
        <taxon>Metazoa</taxon>
        <taxon>Ecdysozoa</taxon>
        <taxon>Nematoda</taxon>
        <taxon>Chromadorea</taxon>
        <taxon>Rhabditida</taxon>
        <taxon>Rhabditina</taxon>
        <taxon>Rhabditomorpha</taxon>
        <taxon>Strongyloidea</taxon>
        <taxon>Metastrongylidae</taxon>
        <taxon>Angiostrongylus</taxon>
    </lineage>
</organism>
<protein>
    <submittedName>
        <fullName evidence="2">Uncharacterized protein</fullName>
    </submittedName>
</protein>
<accession>A0A158P948</accession>
<sequence>MSEFTSAINGASRLRYGKRNAALDFPLHVLRTYDDYELPYETFEKRAPLTNKFIQSLNGAERLRFIITDIAILLKQIIICQGLVENEQRRITDRHDGGDVDEYDDGRL</sequence>
<proteinExistence type="predicted"/>
<evidence type="ECO:0000313" key="1">
    <source>
        <dbReference type="Proteomes" id="UP000035642"/>
    </source>
</evidence>
<dbReference type="WBParaSite" id="ACAC_0000781201-mRNA-1">
    <property type="protein sequence ID" value="ACAC_0000781201-mRNA-1"/>
    <property type="gene ID" value="ACAC_0000781201"/>
</dbReference>
<keyword evidence="1" id="KW-1185">Reference proteome</keyword>
<reference evidence="2" key="2">
    <citation type="submission" date="2016-04" db="UniProtKB">
        <authorList>
            <consortium name="WormBaseParasite"/>
        </authorList>
    </citation>
    <scope>IDENTIFICATION</scope>
</reference>
<evidence type="ECO:0000313" key="2">
    <source>
        <dbReference type="WBParaSite" id="ACAC_0000781201-mRNA-1"/>
    </source>
</evidence>
<dbReference type="STRING" id="6313.A0A158P948"/>
<dbReference type="AlphaFoldDB" id="A0A158P948"/>
<name>A0A158P948_ANGCA</name>